<reference evidence="1 2" key="2">
    <citation type="journal article" date="2022" name="Mol. Ecol. Resour.">
        <title>The genomes of chicory, endive, great burdock and yacon provide insights into Asteraceae paleo-polyploidization history and plant inulin production.</title>
        <authorList>
            <person name="Fan W."/>
            <person name="Wang S."/>
            <person name="Wang H."/>
            <person name="Wang A."/>
            <person name="Jiang F."/>
            <person name="Liu H."/>
            <person name="Zhao H."/>
            <person name="Xu D."/>
            <person name="Zhang Y."/>
        </authorList>
    </citation>
    <scope>NUCLEOTIDE SEQUENCE [LARGE SCALE GENOMIC DNA]</scope>
    <source>
        <strain evidence="2">cv. Niubang</strain>
    </source>
</reference>
<sequence length="633" mass="71308">MIAEHMAQVLQDTLPSMLKAMLGDKYKDNRDKEEESVRQENTTINTQATEKIESSTKEKAESPVNGKTKLPLKDKGCSFKTFKGTGPKEFKGIEGPVGLMNWVTKMHSSFKICRCSEDQKVTYAATTFVDYALHWWESECAIRGDDDIASMTWEKMKKMMMDKYCSQSEVNKLESEFLSLKQRSLSVLEYVHEFLEKARFASYQVATKERKIALFKDSLKIEFKPYVDITKPITFVQAVEMAKVAEENNVKENSDRRDAKRKWEGSNKSNKKSKWASTPTRARNEEYTIPPCNKCNKRHMGECKAESLTCYKCDKLGHTSRECPEGKTCYECGATGHLRPDCPKLRADTTPHAKAMNNGSGKGSNKRKELPKGHGRAYNMTLEEAKETPDVVSGMFPIDNVYAHVLFDSGANGSFVSTTSRHYLNRNACRLDKSYIVETVDGGQSKVEEVINGCTIIIDGKDFPVRLMPMRLGGFDVVLGMDWLSENHAQILCNKKMIKIQTPDGETIHVYGDRKKGGIGLITALKASRCLRKGCVAYLAYAIDAKLEKKIVQDVPVVRDYPEVFPEELPGVPPERQVEFRIDLAPGAAPIVRAPYRLAPTEMQELMKQLQELLEKGFINPSSSPWGASILFV</sequence>
<accession>A0ACB8Y688</accession>
<organism evidence="1 2">
    <name type="scientific">Arctium lappa</name>
    <name type="common">Greater burdock</name>
    <name type="synonym">Lappa major</name>
    <dbReference type="NCBI Taxonomy" id="4217"/>
    <lineage>
        <taxon>Eukaryota</taxon>
        <taxon>Viridiplantae</taxon>
        <taxon>Streptophyta</taxon>
        <taxon>Embryophyta</taxon>
        <taxon>Tracheophyta</taxon>
        <taxon>Spermatophyta</taxon>
        <taxon>Magnoliopsida</taxon>
        <taxon>eudicotyledons</taxon>
        <taxon>Gunneridae</taxon>
        <taxon>Pentapetalae</taxon>
        <taxon>asterids</taxon>
        <taxon>campanulids</taxon>
        <taxon>Asterales</taxon>
        <taxon>Asteraceae</taxon>
        <taxon>Carduoideae</taxon>
        <taxon>Cardueae</taxon>
        <taxon>Arctiinae</taxon>
        <taxon>Arctium</taxon>
    </lineage>
</organism>
<comment type="caution">
    <text evidence="1">The sequence shown here is derived from an EMBL/GenBank/DDBJ whole genome shotgun (WGS) entry which is preliminary data.</text>
</comment>
<reference evidence="2" key="1">
    <citation type="journal article" date="2022" name="Mol. Ecol. Resour.">
        <title>The genomes of chicory, endive, great burdock and yacon provide insights into Asteraceae palaeo-polyploidization history and plant inulin production.</title>
        <authorList>
            <person name="Fan W."/>
            <person name="Wang S."/>
            <person name="Wang H."/>
            <person name="Wang A."/>
            <person name="Jiang F."/>
            <person name="Liu H."/>
            <person name="Zhao H."/>
            <person name="Xu D."/>
            <person name="Zhang Y."/>
        </authorList>
    </citation>
    <scope>NUCLEOTIDE SEQUENCE [LARGE SCALE GENOMIC DNA]</scope>
    <source>
        <strain evidence="2">cv. Niubang</strain>
    </source>
</reference>
<keyword evidence="2" id="KW-1185">Reference proteome</keyword>
<evidence type="ECO:0000313" key="2">
    <source>
        <dbReference type="Proteomes" id="UP001055879"/>
    </source>
</evidence>
<gene>
    <name evidence="1" type="ORF">L6452_38219</name>
</gene>
<dbReference type="EMBL" id="CM042060">
    <property type="protein sequence ID" value="KAI3678915.1"/>
    <property type="molecule type" value="Genomic_DNA"/>
</dbReference>
<proteinExistence type="predicted"/>
<protein>
    <submittedName>
        <fullName evidence="1">Uncharacterized protein</fullName>
    </submittedName>
</protein>
<dbReference type="Proteomes" id="UP001055879">
    <property type="component" value="Linkage Group LG14"/>
</dbReference>
<evidence type="ECO:0000313" key="1">
    <source>
        <dbReference type="EMBL" id="KAI3678915.1"/>
    </source>
</evidence>
<name>A0ACB8Y688_ARCLA</name>